<sequence>MNVVDGTICQICGDSAAGFYCGAYVCEACKKFFIRSLRSKISRDFNPCPSDGQCHVTKETRTQCPQCRYNKCLSFNMYAPGHANVSKDIKHIPCKVCDFPSSGFHYGAITCERCKGFFRRCILDRNIELLGMCRLLKKKRNMCKRCRYLKCLAVGMRYDSE</sequence>
<dbReference type="InterPro" id="IPR013088">
    <property type="entry name" value="Znf_NHR/GATA"/>
</dbReference>
<dbReference type="SMART" id="SM00399">
    <property type="entry name" value="ZnF_C4"/>
    <property type="match status" value="2"/>
</dbReference>
<dbReference type="Pfam" id="PF00105">
    <property type="entry name" value="zf-C4"/>
    <property type="match status" value="2"/>
</dbReference>
<dbReference type="SUPFAM" id="SSF57716">
    <property type="entry name" value="Glucocorticoid receptor-like (DNA-binding domain)"/>
    <property type="match status" value="2"/>
</dbReference>
<dbReference type="Proteomes" id="UP000015101">
    <property type="component" value="Unassembled WGS sequence"/>
</dbReference>
<dbReference type="GO" id="GO:0008270">
    <property type="term" value="F:zinc ion binding"/>
    <property type="evidence" value="ECO:0007669"/>
    <property type="project" value="UniProtKB-KW"/>
</dbReference>
<dbReference type="RefSeq" id="XP_009020297.1">
    <property type="nucleotide sequence ID" value="XM_009022049.1"/>
</dbReference>
<reference evidence="10 12" key="2">
    <citation type="journal article" date="2013" name="Nature">
        <title>Insights into bilaterian evolution from three spiralian genomes.</title>
        <authorList>
            <person name="Simakov O."/>
            <person name="Marletaz F."/>
            <person name="Cho S.J."/>
            <person name="Edsinger-Gonzales E."/>
            <person name="Havlak P."/>
            <person name="Hellsten U."/>
            <person name="Kuo D.H."/>
            <person name="Larsson T."/>
            <person name="Lv J."/>
            <person name="Arendt D."/>
            <person name="Savage R."/>
            <person name="Osoegawa K."/>
            <person name="de Jong P."/>
            <person name="Grimwood J."/>
            <person name="Chapman J.A."/>
            <person name="Shapiro H."/>
            <person name="Aerts A."/>
            <person name="Otillar R.P."/>
            <person name="Terry A.Y."/>
            <person name="Boore J.L."/>
            <person name="Grigoriev I.V."/>
            <person name="Lindberg D.R."/>
            <person name="Seaver E.C."/>
            <person name="Weisblat D.A."/>
            <person name="Putnam N.H."/>
            <person name="Rokhsar D.S."/>
        </authorList>
    </citation>
    <scope>NUCLEOTIDE SEQUENCE</scope>
</reference>
<dbReference type="GO" id="GO:0005634">
    <property type="term" value="C:nucleus"/>
    <property type="evidence" value="ECO:0000318"/>
    <property type="project" value="GO_Central"/>
</dbReference>
<dbReference type="GO" id="GO:0004879">
    <property type="term" value="F:nuclear receptor activity"/>
    <property type="evidence" value="ECO:0000318"/>
    <property type="project" value="GO_Central"/>
</dbReference>
<dbReference type="GO" id="GO:0030154">
    <property type="term" value="P:cell differentiation"/>
    <property type="evidence" value="ECO:0000318"/>
    <property type="project" value="GO_Central"/>
</dbReference>
<evidence type="ECO:0000313" key="12">
    <source>
        <dbReference type="Proteomes" id="UP000015101"/>
    </source>
</evidence>
<reference evidence="11" key="3">
    <citation type="submission" date="2015-06" db="UniProtKB">
        <authorList>
            <consortium name="EnsemblMetazoa"/>
        </authorList>
    </citation>
    <scope>IDENTIFICATION</scope>
</reference>
<dbReference type="AlphaFoldDB" id="T1G4B8"/>
<dbReference type="EMBL" id="KB096743">
    <property type="protein sequence ID" value="ESO01643.1"/>
    <property type="molecule type" value="Genomic_DNA"/>
</dbReference>
<evidence type="ECO:0000256" key="7">
    <source>
        <dbReference type="ARBA" id="ARBA00023170"/>
    </source>
</evidence>
<dbReference type="STRING" id="6412.T1G4B8"/>
<name>T1G4B8_HELRO</name>
<keyword evidence="7" id="KW-0675">Receptor</keyword>
<dbReference type="GO" id="GO:0045944">
    <property type="term" value="P:positive regulation of transcription by RNA polymerase II"/>
    <property type="evidence" value="ECO:0000318"/>
    <property type="project" value="GO_Central"/>
</dbReference>
<feature type="domain" description="Nuclear receptor" evidence="9">
    <location>
        <begin position="6"/>
        <end position="84"/>
    </location>
</feature>
<proteinExistence type="predicted"/>
<dbReference type="GO" id="GO:0030522">
    <property type="term" value="P:intracellular receptor signaling pathway"/>
    <property type="evidence" value="ECO:0000318"/>
    <property type="project" value="GO_Central"/>
</dbReference>
<keyword evidence="3" id="KW-0862">Zinc</keyword>
<evidence type="ECO:0000256" key="4">
    <source>
        <dbReference type="ARBA" id="ARBA00023015"/>
    </source>
</evidence>
<dbReference type="InParanoid" id="T1G4B8"/>
<dbReference type="InterPro" id="IPR001628">
    <property type="entry name" value="Znf_hrmn_rcpt"/>
</dbReference>
<dbReference type="Gene3D" id="3.30.50.10">
    <property type="entry name" value="Erythroid Transcription Factor GATA-1, subunit A"/>
    <property type="match status" value="2"/>
</dbReference>
<dbReference type="PROSITE" id="PS51030">
    <property type="entry name" value="NUCLEAR_REC_DBD_2"/>
    <property type="match status" value="2"/>
</dbReference>
<keyword evidence="1" id="KW-0479">Metal-binding</keyword>
<dbReference type="GO" id="GO:0009755">
    <property type="term" value="P:hormone-mediated signaling pathway"/>
    <property type="evidence" value="ECO:0000318"/>
    <property type="project" value="GO_Central"/>
</dbReference>
<dbReference type="OrthoDB" id="5771769at2759"/>
<evidence type="ECO:0000256" key="3">
    <source>
        <dbReference type="ARBA" id="ARBA00022833"/>
    </source>
</evidence>
<accession>T1G4B8</accession>
<evidence type="ECO:0000256" key="2">
    <source>
        <dbReference type="ARBA" id="ARBA00022771"/>
    </source>
</evidence>
<keyword evidence="4" id="KW-0805">Transcription regulation</keyword>
<dbReference type="eggNOG" id="KOG3575">
    <property type="taxonomic scope" value="Eukaryota"/>
</dbReference>
<evidence type="ECO:0000256" key="8">
    <source>
        <dbReference type="ARBA" id="ARBA00023242"/>
    </source>
</evidence>
<gene>
    <name evidence="11" type="primary">20215916</name>
    <name evidence="10" type="ORF">HELRODRAFT_81228</name>
</gene>
<dbReference type="InterPro" id="IPR050234">
    <property type="entry name" value="Nuclear_hormone_rcpt_NR1"/>
</dbReference>
<reference evidence="12" key="1">
    <citation type="submission" date="2012-12" db="EMBL/GenBank/DDBJ databases">
        <authorList>
            <person name="Hellsten U."/>
            <person name="Grimwood J."/>
            <person name="Chapman J.A."/>
            <person name="Shapiro H."/>
            <person name="Aerts A."/>
            <person name="Otillar R.P."/>
            <person name="Terry A.Y."/>
            <person name="Boore J.L."/>
            <person name="Simakov O."/>
            <person name="Marletaz F."/>
            <person name="Cho S.-J."/>
            <person name="Edsinger-Gonzales E."/>
            <person name="Havlak P."/>
            <person name="Kuo D.-H."/>
            <person name="Larsson T."/>
            <person name="Lv J."/>
            <person name="Arendt D."/>
            <person name="Savage R."/>
            <person name="Osoegawa K."/>
            <person name="de Jong P."/>
            <person name="Lindberg D.R."/>
            <person name="Seaver E.C."/>
            <person name="Weisblat D.A."/>
            <person name="Putnam N.H."/>
            <person name="Grigoriev I.V."/>
            <person name="Rokhsar D.S."/>
        </authorList>
    </citation>
    <scope>NUCLEOTIDE SEQUENCE</scope>
</reference>
<dbReference type="PANTHER" id="PTHR24082">
    <property type="entry name" value="NUCLEAR HORMONE RECEPTOR"/>
    <property type="match status" value="1"/>
</dbReference>
<evidence type="ECO:0000256" key="5">
    <source>
        <dbReference type="ARBA" id="ARBA00023125"/>
    </source>
</evidence>
<dbReference type="GO" id="GO:0000122">
    <property type="term" value="P:negative regulation of transcription by RNA polymerase II"/>
    <property type="evidence" value="ECO:0000318"/>
    <property type="project" value="GO_Central"/>
</dbReference>
<dbReference type="PRINTS" id="PR00047">
    <property type="entry name" value="STROIDFINGER"/>
</dbReference>
<feature type="domain" description="Nuclear receptor" evidence="9">
    <location>
        <begin position="91"/>
        <end position="161"/>
    </location>
</feature>
<evidence type="ECO:0000259" key="9">
    <source>
        <dbReference type="PROSITE" id="PS51030"/>
    </source>
</evidence>
<keyword evidence="2" id="KW-0863">Zinc-finger</keyword>
<keyword evidence="6" id="KW-0804">Transcription</keyword>
<evidence type="ECO:0000256" key="1">
    <source>
        <dbReference type="ARBA" id="ARBA00022723"/>
    </source>
</evidence>
<dbReference type="GeneID" id="20215916"/>
<dbReference type="EnsemblMetazoa" id="HelroT81228">
    <property type="protein sequence ID" value="HelroP81228"/>
    <property type="gene ID" value="HelroG81228"/>
</dbReference>
<dbReference type="HOGENOM" id="CLU_107756_0_0_1"/>
<dbReference type="CTD" id="20215916"/>
<dbReference type="PANTHER" id="PTHR24082:SF473">
    <property type="entry name" value="ECDYSONE-INDUCED PROTEIN 75B, ISOFORM B"/>
    <property type="match status" value="1"/>
</dbReference>
<keyword evidence="5" id="KW-0238">DNA-binding</keyword>
<evidence type="ECO:0000313" key="11">
    <source>
        <dbReference type="EnsemblMetazoa" id="HelroP81228"/>
    </source>
</evidence>
<dbReference type="GO" id="GO:0000978">
    <property type="term" value="F:RNA polymerase II cis-regulatory region sequence-specific DNA binding"/>
    <property type="evidence" value="ECO:0000318"/>
    <property type="project" value="GO_Central"/>
</dbReference>
<keyword evidence="12" id="KW-1185">Reference proteome</keyword>
<protein>
    <recommendedName>
        <fullName evidence="9">Nuclear receptor domain-containing protein</fullName>
    </recommendedName>
</protein>
<organism evidence="11 12">
    <name type="scientific">Helobdella robusta</name>
    <name type="common">Californian leech</name>
    <dbReference type="NCBI Taxonomy" id="6412"/>
    <lineage>
        <taxon>Eukaryota</taxon>
        <taxon>Metazoa</taxon>
        <taxon>Spiralia</taxon>
        <taxon>Lophotrochozoa</taxon>
        <taxon>Annelida</taxon>
        <taxon>Clitellata</taxon>
        <taxon>Hirudinea</taxon>
        <taxon>Rhynchobdellida</taxon>
        <taxon>Glossiphoniidae</taxon>
        <taxon>Helobdella</taxon>
    </lineage>
</organism>
<keyword evidence="8" id="KW-0539">Nucleus</keyword>
<dbReference type="EMBL" id="AMQM01004978">
    <property type="status" value="NOT_ANNOTATED_CDS"/>
    <property type="molecule type" value="Genomic_DNA"/>
</dbReference>
<evidence type="ECO:0000256" key="6">
    <source>
        <dbReference type="ARBA" id="ARBA00023163"/>
    </source>
</evidence>
<dbReference type="KEGG" id="hro:HELRODRAFT_81228"/>
<evidence type="ECO:0000313" key="10">
    <source>
        <dbReference type="EMBL" id="ESO01643.1"/>
    </source>
</evidence>